<accession>A0ABU7EZZ7</accession>
<evidence type="ECO:0000256" key="1">
    <source>
        <dbReference type="ARBA" id="ARBA00004651"/>
    </source>
</evidence>
<keyword evidence="5" id="KW-0631">Potassium channel</keyword>
<dbReference type="PROSITE" id="PS51201">
    <property type="entry name" value="RCK_N"/>
    <property type="match status" value="1"/>
</dbReference>
<dbReference type="EMBL" id="JAHUTJ010073863">
    <property type="protein sequence ID" value="MED6292624.1"/>
    <property type="molecule type" value="Genomic_DNA"/>
</dbReference>
<evidence type="ECO:0000256" key="11">
    <source>
        <dbReference type="ARBA" id="ARBA00034430"/>
    </source>
</evidence>
<comment type="catalytic activity">
    <reaction evidence="11">
        <text>K(+)(in) = K(+)(out)</text>
        <dbReference type="Rhea" id="RHEA:29463"/>
        <dbReference type="ChEBI" id="CHEBI:29103"/>
    </reaction>
</comment>
<keyword evidence="15" id="KW-1185">Reference proteome</keyword>
<dbReference type="Pfam" id="PF07885">
    <property type="entry name" value="Ion_trans_2"/>
    <property type="match status" value="1"/>
</dbReference>
<evidence type="ECO:0000259" key="13">
    <source>
        <dbReference type="PROSITE" id="PS51201"/>
    </source>
</evidence>
<keyword evidence="4 12" id="KW-0812">Transmembrane</keyword>
<organism evidence="14 15">
    <name type="scientific">Characodon lateralis</name>
    <dbReference type="NCBI Taxonomy" id="208331"/>
    <lineage>
        <taxon>Eukaryota</taxon>
        <taxon>Metazoa</taxon>
        <taxon>Chordata</taxon>
        <taxon>Craniata</taxon>
        <taxon>Vertebrata</taxon>
        <taxon>Euteleostomi</taxon>
        <taxon>Actinopterygii</taxon>
        <taxon>Neopterygii</taxon>
        <taxon>Teleostei</taxon>
        <taxon>Neoteleostei</taxon>
        <taxon>Acanthomorphata</taxon>
        <taxon>Ovalentaria</taxon>
        <taxon>Atherinomorphae</taxon>
        <taxon>Cyprinodontiformes</taxon>
        <taxon>Goodeidae</taxon>
        <taxon>Characodon</taxon>
    </lineage>
</organism>
<evidence type="ECO:0000256" key="10">
    <source>
        <dbReference type="ARBA" id="ARBA00023303"/>
    </source>
</evidence>
<evidence type="ECO:0000256" key="7">
    <source>
        <dbReference type="ARBA" id="ARBA00022989"/>
    </source>
</evidence>
<keyword evidence="3" id="KW-0633">Potassium transport</keyword>
<dbReference type="SUPFAM" id="SSF81324">
    <property type="entry name" value="Voltage-gated potassium channels"/>
    <property type="match status" value="1"/>
</dbReference>
<feature type="transmembrane region" description="Helical" evidence="12">
    <location>
        <begin position="298"/>
        <end position="320"/>
    </location>
</feature>
<dbReference type="PANTHER" id="PTHR10027">
    <property type="entry name" value="CALCIUM-ACTIVATED POTASSIUM CHANNEL ALPHA CHAIN"/>
    <property type="match status" value="1"/>
</dbReference>
<dbReference type="Pfam" id="PF22614">
    <property type="entry name" value="Slo-like_RCK"/>
    <property type="match status" value="1"/>
</dbReference>
<keyword evidence="6" id="KW-0630">Potassium</keyword>
<dbReference type="PANTHER" id="PTHR10027:SF33">
    <property type="entry name" value="CALCIUM-ACTIVATED POTASSIUM CHANNEL SUBUNIT ALPHA-1-RELATED"/>
    <property type="match status" value="1"/>
</dbReference>
<evidence type="ECO:0000256" key="4">
    <source>
        <dbReference type="ARBA" id="ARBA00022692"/>
    </source>
</evidence>
<evidence type="ECO:0000256" key="5">
    <source>
        <dbReference type="ARBA" id="ARBA00022826"/>
    </source>
</evidence>
<dbReference type="InterPro" id="IPR013099">
    <property type="entry name" value="K_chnl_dom"/>
</dbReference>
<protein>
    <submittedName>
        <fullName evidence="14">Calcium-activated potassium channel subunit alpha-1</fullName>
    </submittedName>
</protein>
<dbReference type="SUPFAM" id="SSF51735">
    <property type="entry name" value="NAD(P)-binding Rossmann-fold domains"/>
    <property type="match status" value="1"/>
</dbReference>
<keyword evidence="2" id="KW-0813">Transport</keyword>
<comment type="caution">
    <text evidence="14">The sequence shown here is derived from an EMBL/GenBank/DDBJ whole genome shotgun (WGS) entry which is preliminary data.</text>
</comment>
<evidence type="ECO:0000313" key="15">
    <source>
        <dbReference type="Proteomes" id="UP001352852"/>
    </source>
</evidence>
<dbReference type="InterPro" id="IPR003148">
    <property type="entry name" value="RCK_N"/>
</dbReference>
<evidence type="ECO:0000256" key="6">
    <source>
        <dbReference type="ARBA" id="ARBA00022958"/>
    </source>
</evidence>
<gene>
    <name evidence="14" type="primary">KCNMA1_1</name>
    <name evidence="14" type="ORF">CHARACLAT_002251</name>
</gene>
<evidence type="ECO:0000256" key="2">
    <source>
        <dbReference type="ARBA" id="ARBA00022448"/>
    </source>
</evidence>
<reference evidence="14 15" key="1">
    <citation type="submission" date="2021-06" db="EMBL/GenBank/DDBJ databases">
        <authorList>
            <person name="Palmer J.M."/>
        </authorList>
    </citation>
    <scope>NUCLEOTIDE SEQUENCE [LARGE SCALE GENOMIC DNA]</scope>
    <source>
        <strain evidence="14 15">CL_MEX2019</strain>
        <tissue evidence="14">Muscle</tissue>
    </source>
</reference>
<evidence type="ECO:0000256" key="12">
    <source>
        <dbReference type="SAM" id="Phobius"/>
    </source>
</evidence>
<evidence type="ECO:0000313" key="14">
    <source>
        <dbReference type="EMBL" id="MED6292624.1"/>
    </source>
</evidence>
<comment type="subcellular location">
    <subcellularLocation>
        <location evidence="1">Cell membrane</location>
        <topology evidence="1">Multi-pass membrane protein</topology>
    </subcellularLocation>
</comment>
<proteinExistence type="predicted"/>
<name>A0ABU7EZZ7_9TELE</name>
<sequence length="325" mass="36979">MLQWRLHEVHGPRAMINVKCNKRPVNKTERCQSQSLLIDFPSRRDAVSAKPSFPVWKEDNRDHITVVTCSLVGRQSAPPLPVTAPEVENSGDPWEGFKNSQTLSYWECVYLLMVTMSTVGYGDVYAKTTLGRLFMVFFILGGLAMFASYVPEIIELIGNRKKYGGSYSAVNGRKHIVVCGHITLESVSNFLKDFLHKDRDDVNVEIVFLHNISPNLELEALFKRHFTQVEFYQGSVLNPHDLARVKIESADACLILANKYCADPDAEDASNIMRVISIKNYHPRIRIITQMLQYHNKVCVKAFCDILEFIMLILCSTLLYNTLKS</sequence>
<dbReference type="InterPro" id="IPR036291">
    <property type="entry name" value="NAD(P)-bd_dom_sf"/>
</dbReference>
<dbReference type="Gene3D" id="3.40.50.720">
    <property type="entry name" value="NAD(P)-binding Rossmann-like Domain"/>
    <property type="match status" value="1"/>
</dbReference>
<dbReference type="GO" id="GO:0034220">
    <property type="term" value="P:monoatomic ion transmembrane transport"/>
    <property type="evidence" value="ECO:0007669"/>
    <property type="project" value="UniProtKB-KW"/>
</dbReference>
<evidence type="ECO:0000256" key="8">
    <source>
        <dbReference type="ARBA" id="ARBA00023065"/>
    </source>
</evidence>
<dbReference type="Proteomes" id="UP001352852">
    <property type="component" value="Unassembled WGS sequence"/>
</dbReference>
<dbReference type="Gene3D" id="1.10.287.70">
    <property type="match status" value="1"/>
</dbReference>
<dbReference type="InterPro" id="IPR047871">
    <property type="entry name" value="K_chnl_Slo-like"/>
</dbReference>
<keyword evidence="10 14" id="KW-0407">Ion channel</keyword>
<dbReference type="PRINTS" id="PR01449">
    <property type="entry name" value="BKCHANNELA"/>
</dbReference>
<feature type="domain" description="RCK N-terminal" evidence="13">
    <location>
        <begin position="173"/>
        <end position="307"/>
    </location>
</feature>
<feature type="transmembrane region" description="Helical" evidence="12">
    <location>
        <begin position="133"/>
        <end position="154"/>
    </location>
</feature>
<keyword evidence="8" id="KW-0406">Ion transport</keyword>
<evidence type="ECO:0000256" key="3">
    <source>
        <dbReference type="ARBA" id="ARBA00022538"/>
    </source>
</evidence>
<keyword evidence="9 12" id="KW-0472">Membrane</keyword>
<feature type="transmembrane region" description="Helical" evidence="12">
    <location>
        <begin position="103"/>
        <end position="121"/>
    </location>
</feature>
<keyword evidence="7 12" id="KW-1133">Transmembrane helix</keyword>
<evidence type="ECO:0000256" key="9">
    <source>
        <dbReference type="ARBA" id="ARBA00023136"/>
    </source>
</evidence>